<reference evidence="12 13" key="1">
    <citation type="submission" date="2019-04" db="EMBL/GenBank/DDBJ databases">
        <title>Isachenkonia alkalipeptolytica gen. nov. sp. nov. a new anaerobic, alkiliphilic organothrophic bacterium capable to reduce synthesized ferrihydrite isolated from a soda lake.</title>
        <authorList>
            <person name="Toshchakov S.V."/>
            <person name="Zavarzina D.G."/>
            <person name="Zhilina T.N."/>
            <person name="Kostrikina N.A."/>
            <person name="Kublanov I.V."/>
        </authorList>
    </citation>
    <scope>NUCLEOTIDE SEQUENCE [LARGE SCALE GENOMIC DNA]</scope>
    <source>
        <strain evidence="12 13">Z-1701</strain>
    </source>
</reference>
<dbReference type="HAMAP" id="MF_01405">
    <property type="entry name" value="Non_canon_purine_NTPase"/>
    <property type="match status" value="1"/>
</dbReference>
<keyword evidence="13" id="KW-1185">Reference proteome</keyword>
<dbReference type="InterPro" id="IPR020922">
    <property type="entry name" value="dITP/XTP_pyrophosphatase"/>
</dbReference>
<comment type="catalytic activity">
    <reaction evidence="10">
        <text>ITP + H2O = IMP + diphosphate + H(+)</text>
        <dbReference type="Rhea" id="RHEA:29399"/>
        <dbReference type="ChEBI" id="CHEBI:15377"/>
        <dbReference type="ChEBI" id="CHEBI:15378"/>
        <dbReference type="ChEBI" id="CHEBI:33019"/>
        <dbReference type="ChEBI" id="CHEBI:58053"/>
        <dbReference type="ChEBI" id="CHEBI:61402"/>
        <dbReference type="EC" id="3.6.1.66"/>
    </reaction>
</comment>
<evidence type="ECO:0000313" key="12">
    <source>
        <dbReference type="EMBL" id="NBG87455.1"/>
    </source>
</evidence>
<dbReference type="SUPFAM" id="SSF52972">
    <property type="entry name" value="ITPase-like"/>
    <property type="match status" value="1"/>
</dbReference>
<feature type="binding site" evidence="10">
    <location>
        <begin position="184"/>
        <end position="185"/>
    </location>
    <ligand>
        <name>substrate</name>
    </ligand>
</feature>
<gene>
    <name evidence="12" type="ORF">ISALK_02985</name>
</gene>
<dbReference type="EC" id="3.6.1.66" evidence="10"/>
<dbReference type="RefSeq" id="WP_160718875.1">
    <property type="nucleotide sequence ID" value="NZ_SUMG01000002.1"/>
</dbReference>
<comment type="similarity">
    <text evidence="1 10 11">Belongs to the HAM1 NTPase family.</text>
</comment>
<evidence type="ECO:0000313" key="13">
    <source>
        <dbReference type="Proteomes" id="UP000449710"/>
    </source>
</evidence>
<dbReference type="InterPro" id="IPR002637">
    <property type="entry name" value="RdgB/HAM1"/>
</dbReference>
<dbReference type="NCBIfam" id="TIGR00042">
    <property type="entry name" value="RdgB/HAM1 family non-canonical purine NTP pyrophosphatase"/>
    <property type="match status" value="1"/>
</dbReference>
<organism evidence="12 13">
    <name type="scientific">Isachenkonia alkalipeptolytica</name>
    <dbReference type="NCBI Taxonomy" id="2565777"/>
    <lineage>
        <taxon>Bacteria</taxon>
        <taxon>Bacillati</taxon>
        <taxon>Bacillota</taxon>
        <taxon>Clostridia</taxon>
        <taxon>Eubacteriales</taxon>
        <taxon>Clostridiaceae</taxon>
        <taxon>Isachenkonia</taxon>
    </lineage>
</organism>
<dbReference type="Gene3D" id="3.90.950.10">
    <property type="match status" value="1"/>
</dbReference>
<dbReference type="GO" id="GO:0046872">
    <property type="term" value="F:metal ion binding"/>
    <property type="evidence" value="ECO:0007669"/>
    <property type="project" value="UniProtKB-KW"/>
</dbReference>
<keyword evidence="6 10" id="KW-0460">Magnesium</keyword>
<keyword evidence="7 10" id="KW-0546">Nucleotide metabolism</keyword>
<evidence type="ECO:0000256" key="7">
    <source>
        <dbReference type="ARBA" id="ARBA00023080"/>
    </source>
</evidence>
<comment type="catalytic activity">
    <reaction evidence="8 10">
        <text>dITP + H2O = dIMP + diphosphate + H(+)</text>
        <dbReference type="Rhea" id="RHEA:28342"/>
        <dbReference type="ChEBI" id="CHEBI:15377"/>
        <dbReference type="ChEBI" id="CHEBI:15378"/>
        <dbReference type="ChEBI" id="CHEBI:33019"/>
        <dbReference type="ChEBI" id="CHEBI:61194"/>
        <dbReference type="ChEBI" id="CHEBI:61382"/>
        <dbReference type="EC" id="3.6.1.66"/>
    </reaction>
</comment>
<dbReference type="InterPro" id="IPR029001">
    <property type="entry name" value="ITPase-like_fam"/>
</dbReference>
<evidence type="ECO:0000256" key="6">
    <source>
        <dbReference type="ARBA" id="ARBA00022842"/>
    </source>
</evidence>
<feature type="binding site" evidence="10">
    <location>
        <begin position="157"/>
        <end position="160"/>
    </location>
    <ligand>
        <name>substrate</name>
    </ligand>
</feature>
<dbReference type="PANTHER" id="PTHR11067">
    <property type="entry name" value="INOSINE TRIPHOSPHATE PYROPHOSPHATASE/HAM1 PROTEIN"/>
    <property type="match status" value="1"/>
</dbReference>
<dbReference type="PANTHER" id="PTHR11067:SF9">
    <property type="entry name" value="INOSINE TRIPHOSPHATE PYROPHOSPHATASE"/>
    <property type="match status" value="1"/>
</dbReference>
<feature type="binding site" evidence="10">
    <location>
        <position position="45"/>
    </location>
    <ligand>
        <name>Mg(2+)</name>
        <dbReference type="ChEBI" id="CHEBI:18420"/>
    </ligand>
</feature>
<comment type="function">
    <text evidence="10">Pyrophosphatase that catalyzes the hydrolysis of nucleoside triphosphates to their monophosphate derivatives, with a high preference for the non-canonical purine nucleotides XTP (xanthosine triphosphate), dITP (deoxyinosine triphosphate) and ITP. Seems to function as a house-cleaning enzyme that removes non-canonical purine nucleotides from the nucleotide pool, thus preventing their incorporation into DNA/RNA and avoiding chromosomal lesions.</text>
</comment>
<evidence type="ECO:0000256" key="8">
    <source>
        <dbReference type="ARBA" id="ARBA00051875"/>
    </source>
</evidence>
<dbReference type="GO" id="GO:0009117">
    <property type="term" value="P:nucleotide metabolic process"/>
    <property type="evidence" value="ECO:0007669"/>
    <property type="project" value="UniProtKB-KW"/>
</dbReference>
<comment type="caution">
    <text evidence="12">The sequence shown here is derived from an EMBL/GenBank/DDBJ whole genome shotgun (WGS) entry which is preliminary data.</text>
</comment>
<evidence type="ECO:0000256" key="3">
    <source>
        <dbReference type="ARBA" id="ARBA00022723"/>
    </source>
</evidence>
<protein>
    <recommendedName>
        <fullName evidence="10">dITP/XTP pyrophosphatase</fullName>
        <ecNumber evidence="10">3.6.1.66</ecNumber>
    </recommendedName>
    <alternativeName>
        <fullName evidence="10">Non-canonical purine NTP pyrophosphatase</fullName>
    </alternativeName>
    <alternativeName>
        <fullName evidence="10">Non-standard purine NTP pyrophosphatase</fullName>
    </alternativeName>
    <alternativeName>
        <fullName evidence="10">Nucleoside-triphosphate diphosphatase</fullName>
    </alternativeName>
    <alternativeName>
        <fullName evidence="10">Nucleoside-triphosphate pyrophosphatase</fullName>
        <shortName evidence="10">NTPase</shortName>
    </alternativeName>
</protein>
<feature type="active site" description="Proton acceptor" evidence="10">
    <location>
        <position position="74"/>
    </location>
</feature>
<dbReference type="GO" id="GO:0009146">
    <property type="term" value="P:purine nucleoside triphosphate catabolic process"/>
    <property type="evidence" value="ECO:0007669"/>
    <property type="project" value="UniProtKB-UniRule"/>
</dbReference>
<proteinExistence type="inferred from homology"/>
<name>A0AA43XKB2_9CLOT</name>
<sequence>MEDKKTLVIATGNPNKLKEIQSLLRDFPISVKSKDEAGLKSLEIEETGTTFEENALLKAKGIQAHTGTMVLADDSGITVDALQGAPGVYSARYAGEEGNDQRNNEKLLDALEGLPKEKRGAAFVCVIVLLFPDGKVLKARGVTRGYVGFEKRGQGGFGYDPIFVLPQGKTMGELTGKEKNEISHRGKALRKIKELLKEEF</sequence>
<dbReference type="AlphaFoldDB" id="A0AA43XKB2"/>
<dbReference type="GO" id="GO:0035870">
    <property type="term" value="F:dITP diphosphatase activity"/>
    <property type="evidence" value="ECO:0007669"/>
    <property type="project" value="UniProtKB-UniRule"/>
</dbReference>
<keyword evidence="5 10" id="KW-0378">Hydrolase</keyword>
<evidence type="ECO:0000256" key="4">
    <source>
        <dbReference type="ARBA" id="ARBA00022741"/>
    </source>
</evidence>
<evidence type="ECO:0000256" key="2">
    <source>
        <dbReference type="ARBA" id="ARBA00011738"/>
    </source>
</evidence>
<feature type="binding site" evidence="10">
    <location>
        <position position="75"/>
    </location>
    <ligand>
        <name>substrate</name>
    </ligand>
</feature>
<feature type="binding site" evidence="10">
    <location>
        <begin position="11"/>
        <end position="16"/>
    </location>
    <ligand>
        <name>substrate</name>
    </ligand>
</feature>
<dbReference type="CDD" id="cd00515">
    <property type="entry name" value="HAM1"/>
    <property type="match status" value="1"/>
</dbReference>
<evidence type="ECO:0000256" key="5">
    <source>
        <dbReference type="ARBA" id="ARBA00022801"/>
    </source>
</evidence>
<feature type="binding site" evidence="10">
    <location>
        <position position="179"/>
    </location>
    <ligand>
        <name>substrate</name>
    </ligand>
</feature>
<dbReference type="GO" id="GO:0036220">
    <property type="term" value="F:ITP diphosphatase activity"/>
    <property type="evidence" value="ECO:0007669"/>
    <property type="project" value="UniProtKB-UniRule"/>
</dbReference>
<evidence type="ECO:0000256" key="10">
    <source>
        <dbReference type="HAMAP-Rule" id="MF_01405"/>
    </source>
</evidence>
<keyword evidence="4 10" id="KW-0547">Nucleotide-binding</keyword>
<evidence type="ECO:0000256" key="1">
    <source>
        <dbReference type="ARBA" id="ARBA00008023"/>
    </source>
</evidence>
<evidence type="ECO:0000256" key="9">
    <source>
        <dbReference type="ARBA" id="ARBA00052017"/>
    </source>
</evidence>
<keyword evidence="3 10" id="KW-0479">Metal-binding</keyword>
<dbReference type="NCBIfam" id="NF011397">
    <property type="entry name" value="PRK14822.1"/>
    <property type="match status" value="1"/>
</dbReference>
<evidence type="ECO:0000256" key="11">
    <source>
        <dbReference type="RuleBase" id="RU003781"/>
    </source>
</evidence>
<comment type="cofactor">
    <cofactor evidence="10">
        <name>Mg(2+)</name>
        <dbReference type="ChEBI" id="CHEBI:18420"/>
    </cofactor>
    <text evidence="10">Binds 1 Mg(2+) ion per subunit.</text>
</comment>
<accession>A0AA43XKB2</accession>
<dbReference type="GO" id="GO:0005829">
    <property type="term" value="C:cytosol"/>
    <property type="evidence" value="ECO:0007669"/>
    <property type="project" value="TreeGrafter"/>
</dbReference>
<dbReference type="FunFam" id="3.90.950.10:FF:000001">
    <property type="entry name" value="dITP/XTP pyrophosphatase"/>
    <property type="match status" value="1"/>
</dbReference>
<comment type="catalytic activity">
    <reaction evidence="9 10">
        <text>XTP + H2O = XMP + diphosphate + H(+)</text>
        <dbReference type="Rhea" id="RHEA:28610"/>
        <dbReference type="ChEBI" id="CHEBI:15377"/>
        <dbReference type="ChEBI" id="CHEBI:15378"/>
        <dbReference type="ChEBI" id="CHEBI:33019"/>
        <dbReference type="ChEBI" id="CHEBI:57464"/>
        <dbReference type="ChEBI" id="CHEBI:61314"/>
        <dbReference type="EC" id="3.6.1.66"/>
    </reaction>
</comment>
<dbReference type="Pfam" id="PF01725">
    <property type="entry name" value="Ham1p_like"/>
    <property type="match status" value="1"/>
</dbReference>
<dbReference type="GO" id="GO:0000166">
    <property type="term" value="F:nucleotide binding"/>
    <property type="evidence" value="ECO:0007669"/>
    <property type="project" value="UniProtKB-KW"/>
</dbReference>
<feature type="binding site" evidence="10">
    <location>
        <position position="74"/>
    </location>
    <ligand>
        <name>Mg(2+)</name>
        <dbReference type="ChEBI" id="CHEBI:18420"/>
    </ligand>
</feature>
<dbReference type="Proteomes" id="UP000449710">
    <property type="component" value="Unassembled WGS sequence"/>
</dbReference>
<dbReference type="GO" id="GO:0036222">
    <property type="term" value="F:XTP diphosphatase activity"/>
    <property type="evidence" value="ECO:0007669"/>
    <property type="project" value="UniProtKB-UniRule"/>
</dbReference>
<dbReference type="EMBL" id="SUMG01000002">
    <property type="protein sequence ID" value="NBG87455.1"/>
    <property type="molecule type" value="Genomic_DNA"/>
</dbReference>
<comment type="subunit">
    <text evidence="2 10">Homodimer.</text>
</comment>
<dbReference type="GO" id="GO:0017111">
    <property type="term" value="F:ribonucleoside triphosphate phosphatase activity"/>
    <property type="evidence" value="ECO:0007669"/>
    <property type="project" value="InterPro"/>
</dbReference>